<evidence type="ECO:0000313" key="3">
    <source>
        <dbReference type="Proteomes" id="UP000095350"/>
    </source>
</evidence>
<proteinExistence type="predicted"/>
<organism evidence="2 3">
    <name type="scientific">Roseburia intestinalis</name>
    <dbReference type="NCBI Taxonomy" id="166486"/>
    <lineage>
        <taxon>Bacteria</taxon>
        <taxon>Bacillati</taxon>
        <taxon>Bacillota</taxon>
        <taxon>Clostridia</taxon>
        <taxon>Lachnospirales</taxon>
        <taxon>Lachnospiraceae</taxon>
        <taxon>Roseburia</taxon>
    </lineage>
</organism>
<dbReference type="RefSeq" id="WP_055195707.1">
    <property type="nucleotide sequence ID" value="NZ_CABIYH010000030.1"/>
</dbReference>
<dbReference type="AlphaFoldDB" id="A0A173VN02"/>
<dbReference type="OrthoDB" id="5756516at2"/>
<dbReference type="STRING" id="166486.ERS852572_03242"/>
<dbReference type="Pfam" id="PF13524">
    <property type="entry name" value="Glyco_trans_1_2"/>
    <property type="match status" value="1"/>
</dbReference>
<sequence>MTKILKQTTSGGISFLELLLDETLCSGSILVEKELAIAAGGINPYLNAKQKYELLLRIAANGNLIFLPEEKDPALPYLTLEDDVSNENGWQTDCYLVGKYSAELQQNNLFDIVLQSLLDEADHEGRKEQTLSFLEQMISHNDSYWKIAEGDCPILIYKGDDICHNVLNVFAEQFGTALADAGRNVIYFDCGKEDLGRLTSYMYQHFQAIIGIQSYLFSVKMKDEVHYLHEYLYGPKYNFIFDHPIWMKQHLMHHYPDFYVLTHDENYVAFLQKYLKKEAILFPPAGLIPPHHQTNSDCFQTMYDVTFIGTYGDYMQEVLLIHQLDRSKRFLANRFLLKMRRHPELTSEAALLAVLQDKGMVLSDEAFVSLFYELRRVIYCVMHYYRYHILETLLKSGITLDVFGETWQHCPLCRYQNLICHPDVTVKESLSIWQYSKISLNIMSWHKGGFTERMANIMLCGSVLATDATTYLQRDYTKEDMIVFSLDAPETLSEQIQALLQNEPLRQSIAANGKAKTLKLHTWKKRAEEFLKLQQQITATEATSPATAQPAQ</sequence>
<protein>
    <submittedName>
        <fullName evidence="2">Uncharacterized protein conserved in bacteria</fullName>
    </submittedName>
</protein>
<feature type="domain" description="Spore protein YkvP/CgeB glycosyl transferase-like" evidence="1">
    <location>
        <begin position="388"/>
        <end position="531"/>
    </location>
</feature>
<gene>
    <name evidence="2" type="ORF">ERS852572_03242</name>
</gene>
<dbReference type="SUPFAM" id="SSF53756">
    <property type="entry name" value="UDP-Glycosyltransferase/glycogen phosphorylase"/>
    <property type="match status" value="1"/>
</dbReference>
<evidence type="ECO:0000259" key="1">
    <source>
        <dbReference type="Pfam" id="PF13524"/>
    </source>
</evidence>
<dbReference type="EMBL" id="CYXZ01000030">
    <property type="protein sequence ID" value="CUN28722.1"/>
    <property type="molecule type" value="Genomic_DNA"/>
</dbReference>
<reference evidence="2 3" key="1">
    <citation type="submission" date="2015-09" db="EMBL/GenBank/DDBJ databases">
        <authorList>
            <consortium name="Pathogen Informatics"/>
        </authorList>
    </citation>
    <scope>NUCLEOTIDE SEQUENCE [LARGE SCALE GENOMIC DNA]</scope>
    <source>
        <strain evidence="2 3">2789STDY5834960</strain>
    </source>
</reference>
<dbReference type="InterPro" id="IPR055259">
    <property type="entry name" value="YkvP/CgeB_Glyco_trans-like"/>
</dbReference>
<dbReference type="Proteomes" id="UP000095350">
    <property type="component" value="Unassembled WGS sequence"/>
</dbReference>
<evidence type="ECO:0000313" key="2">
    <source>
        <dbReference type="EMBL" id="CUN28722.1"/>
    </source>
</evidence>
<name>A0A173VN02_9FIRM</name>
<dbReference type="PaxDb" id="166486-ERS852572_03242"/>
<accession>A0A173VN02</accession>